<evidence type="ECO:0000313" key="3">
    <source>
        <dbReference type="Proteomes" id="UP000033572"/>
    </source>
</evidence>
<dbReference type="GeneID" id="94442805"/>
<dbReference type="RefSeq" id="WP_045254036.1">
    <property type="nucleotide sequence ID" value="NZ_CP031425.1"/>
</dbReference>
<gene>
    <name evidence="2" type="ORF">RN50_01673</name>
</gene>
<feature type="region of interest" description="Disordered" evidence="1">
    <location>
        <begin position="803"/>
        <end position="822"/>
    </location>
</feature>
<reference evidence="2 3" key="1">
    <citation type="submission" date="2015-02" db="EMBL/GenBank/DDBJ databases">
        <title>Draft genome sequences of ten Microbacterium spp. with emphasis on heavy metal contaminated environments.</title>
        <authorList>
            <person name="Corretto E."/>
        </authorList>
    </citation>
    <scope>NUCLEOTIDE SEQUENCE [LARGE SCALE GENOMIC DNA]</scope>
    <source>
        <strain evidence="2 3">DSM 12966</strain>
    </source>
</reference>
<dbReference type="AlphaFoldDB" id="A0A0F0KLL2"/>
<name>A0A0F0KLL2_9MICO</name>
<dbReference type="Proteomes" id="UP000033572">
    <property type="component" value="Unassembled WGS sequence"/>
</dbReference>
<proteinExistence type="predicted"/>
<accession>A0A0F0KLL2</accession>
<protein>
    <submittedName>
        <fullName evidence="2">Uncharacterized protein</fullName>
    </submittedName>
</protein>
<evidence type="ECO:0000256" key="1">
    <source>
        <dbReference type="SAM" id="MobiDB-lite"/>
    </source>
</evidence>
<comment type="caution">
    <text evidence="2">The sequence shown here is derived from an EMBL/GenBank/DDBJ whole genome shotgun (WGS) entry which is preliminary data.</text>
</comment>
<dbReference type="PATRIC" id="fig|104336.4.peg.1713"/>
<sequence length="822" mass="90660">MSEQRTSVNEDAFTFVTDITRDGYPVFVAIHWTGVRFTPDDTFVQDLRKYLTLRPEVSEVWFVFPSDMVDLYQQLRRSKRFTFGGTGIPQEYRFFTVNASGRLRERFRPRTSSIPKITNDVEDDIIVDGLRQIFRDTDSLAAAAAGFHFAHPGGKHSTHFIRASQAVSRVQHAYFVALAMLRALPPCSDEATLWVDTASVSAGGYAFMDLQRRTGGVAIRRVETFGGYDGVAACLHPAVDDLVLISGSTSGTLARHVITTKNVPAPRVATLFFLAQAEWSTESGRLICDISDRTGNLFPGVRESRIKPYDAYESASCVICGNGSGAIELEGDSFFPAASELDLRMPSFIDRPFQNLTGEARKAQITEFDGSTYFFDLLGSDVITFDGGTGADRSPHGVTTRFGDVISSAPSSHIAKRILVEAKAAVAADQPVGAVISLLDNDSVALGQFLADHFLGASPEHNLKETDVRRREWRTAGTTSLTDIGDGTVLVVAAVLGSGRALTSISRELRKVKGDYHPEYFVAVAHPESSTAWTILTRTLERRSNNKTTNLNYIWRLPREPRFPDAQTPWDRELVTLQEVGAWLARHSAHSGLVSALEPRMQELGRLDSWKLFVGAKKGLPIEVVNGNFALWPFDWSDHHSGEDPTHAEIYATVAHLLYESRRRNSQVDGRVLTARRHGYVLNPALFDRFNDPVIQGALIRAAEPGELHYTADADASHAVADLLWFVLDNIDSEAGGAAYEFLLALCEGRRDRHAAGIRIADVWLRNVLDQVARRYGNDFEDLQSSSPHVRALLLYLRHSNVSGDGSESGAKDVERVSGSAG</sequence>
<evidence type="ECO:0000313" key="2">
    <source>
        <dbReference type="EMBL" id="KJL21772.1"/>
    </source>
</evidence>
<dbReference type="EMBL" id="JYIU01000040">
    <property type="protein sequence ID" value="KJL21772.1"/>
    <property type="molecule type" value="Genomic_DNA"/>
</dbReference>
<organism evidence="2 3">
    <name type="scientific">Microbacterium foliorum</name>
    <dbReference type="NCBI Taxonomy" id="104336"/>
    <lineage>
        <taxon>Bacteria</taxon>
        <taxon>Bacillati</taxon>
        <taxon>Actinomycetota</taxon>
        <taxon>Actinomycetes</taxon>
        <taxon>Micrococcales</taxon>
        <taxon>Microbacteriaceae</taxon>
        <taxon>Microbacterium</taxon>
    </lineage>
</organism>
<dbReference type="KEGG" id="mfol:DXT68_00185"/>
<keyword evidence="3" id="KW-1185">Reference proteome</keyword>